<gene>
    <name evidence="2" type="ORF">C2869_14120</name>
</gene>
<dbReference type="RefSeq" id="WP_108603552.1">
    <property type="nucleotide sequence ID" value="NZ_CP026604.1"/>
</dbReference>
<dbReference type="InterPro" id="IPR001322">
    <property type="entry name" value="Lamin_tail_dom"/>
</dbReference>
<dbReference type="OrthoDB" id="6294868at2"/>
<evidence type="ECO:0000313" key="3">
    <source>
        <dbReference type="Proteomes" id="UP000244441"/>
    </source>
</evidence>
<proteinExistence type="predicted"/>
<sequence length="284" mass="32043">MSNIDFDKKAFVEKLPVNAYAIDVQSSWNFINEYQNKLTQANHQKRIDQSIKGSALSDWWHAAYELMAGRHVVISDVNYSGDTEREEFIEITNKGPEIVDLTGWRINAGDKGQDMQFPSDTWLKPNHSLRVYTFANDDEMSFERKQPIWNNKGDKAWLFNQLGEVICSYVYGEAALSHVAITQICFDGKVKHTEADEYIEIANLDFSFVDLSGWNVNAGIGQDFIFPQGSQLAPNAKIRVYTNLVDEATGGYSFASPRAIWNNKGDTGTLTNYDGKVASTFTYG</sequence>
<dbReference type="AlphaFoldDB" id="A0A2S0VTH1"/>
<dbReference type="Pfam" id="PF00932">
    <property type="entry name" value="LTD"/>
    <property type="match status" value="2"/>
</dbReference>
<protein>
    <recommendedName>
        <fullName evidence="1">LTD domain-containing protein</fullName>
    </recommendedName>
</protein>
<evidence type="ECO:0000313" key="2">
    <source>
        <dbReference type="EMBL" id="AWB67505.1"/>
    </source>
</evidence>
<accession>A0A2S0VTH1</accession>
<reference evidence="2 3" key="1">
    <citation type="submission" date="2018-01" db="EMBL/GenBank/DDBJ databases">
        <title>Genome sequence of a Cantenovulum-like bacteria.</title>
        <authorList>
            <person name="Tan W.R."/>
            <person name="Lau N.-S."/>
            <person name="Go F."/>
            <person name="Amirul A.-A.A."/>
        </authorList>
    </citation>
    <scope>NUCLEOTIDE SEQUENCE [LARGE SCALE GENOMIC DNA]</scope>
    <source>
        <strain evidence="2 3">CCB-QB4</strain>
    </source>
</reference>
<dbReference type="PROSITE" id="PS51841">
    <property type="entry name" value="LTD"/>
    <property type="match status" value="1"/>
</dbReference>
<dbReference type="Gene3D" id="2.60.40.1260">
    <property type="entry name" value="Lamin Tail domain"/>
    <property type="match status" value="2"/>
</dbReference>
<name>A0A2S0VTH1_9ALTE</name>
<dbReference type="SUPFAM" id="SSF74853">
    <property type="entry name" value="Lamin A/C globular tail domain"/>
    <property type="match status" value="2"/>
</dbReference>
<organism evidence="2 3">
    <name type="scientific">Saccharobesus litoralis</name>
    <dbReference type="NCBI Taxonomy" id="2172099"/>
    <lineage>
        <taxon>Bacteria</taxon>
        <taxon>Pseudomonadati</taxon>
        <taxon>Pseudomonadota</taxon>
        <taxon>Gammaproteobacteria</taxon>
        <taxon>Alteromonadales</taxon>
        <taxon>Alteromonadaceae</taxon>
        <taxon>Saccharobesus</taxon>
    </lineage>
</organism>
<evidence type="ECO:0000259" key="1">
    <source>
        <dbReference type="PROSITE" id="PS51841"/>
    </source>
</evidence>
<dbReference type="EMBL" id="CP026604">
    <property type="protein sequence ID" value="AWB67505.1"/>
    <property type="molecule type" value="Genomic_DNA"/>
</dbReference>
<dbReference type="KEGG" id="cate:C2869_14120"/>
<keyword evidence="3" id="KW-1185">Reference proteome</keyword>
<feature type="domain" description="LTD" evidence="1">
    <location>
        <begin position="65"/>
        <end position="284"/>
    </location>
</feature>
<dbReference type="InterPro" id="IPR036415">
    <property type="entry name" value="Lamin_tail_dom_sf"/>
</dbReference>
<dbReference type="Proteomes" id="UP000244441">
    <property type="component" value="Chromosome"/>
</dbReference>